<gene>
    <name evidence="1" type="ORF">PoB_003574200</name>
</gene>
<evidence type="ECO:0000313" key="2">
    <source>
        <dbReference type="Proteomes" id="UP000735302"/>
    </source>
</evidence>
<keyword evidence="2" id="KW-1185">Reference proteome</keyword>
<organism evidence="1 2">
    <name type="scientific">Plakobranchus ocellatus</name>
    <dbReference type="NCBI Taxonomy" id="259542"/>
    <lineage>
        <taxon>Eukaryota</taxon>
        <taxon>Metazoa</taxon>
        <taxon>Spiralia</taxon>
        <taxon>Lophotrochozoa</taxon>
        <taxon>Mollusca</taxon>
        <taxon>Gastropoda</taxon>
        <taxon>Heterobranchia</taxon>
        <taxon>Euthyneura</taxon>
        <taxon>Panpulmonata</taxon>
        <taxon>Sacoglossa</taxon>
        <taxon>Placobranchoidea</taxon>
        <taxon>Plakobranchidae</taxon>
        <taxon>Plakobranchus</taxon>
    </lineage>
</organism>
<accession>A0AAV4AQM4</accession>
<reference evidence="1 2" key="1">
    <citation type="journal article" date="2021" name="Elife">
        <title>Chloroplast acquisition without the gene transfer in kleptoplastic sea slugs, Plakobranchus ocellatus.</title>
        <authorList>
            <person name="Maeda T."/>
            <person name="Takahashi S."/>
            <person name="Yoshida T."/>
            <person name="Shimamura S."/>
            <person name="Takaki Y."/>
            <person name="Nagai Y."/>
            <person name="Toyoda A."/>
            <person name="Suzuki Y."/>
            <person name="Arimoto A."/>
            <person name="Ishii H."/>
            <person name="Satoh N."/>
            <person name="Nishiyama T."/>
            <person name="Hasebe M."/>
            <person name="Maruyama T."/>
            <person name="Minagawa J."/>
            <person name="Obokata J."/>
            <person name="Shigenobu S."/>
        </authorList>
    </citation>
    <scope>NUCLEOTIDE SEQUENCE [LARGE SCALE GENOMIC DNA]</scope>
</reference>
<dbReference type="EMBL" id="BLXT01004061">
    <property type="protein sequence ID" value="GFO09237.1"/>
    <property type="molecule type" value="Genomic_DNA"/>
</dbReference>
<name>A0AAV4AQM4_9GAST</name>
<sequence>MTSQHRSRSSNPKWKKFKLHKSLIRLFGFYMPHQLGVPHGFVQWWHSGSERTAFPHQACLWPLHATSWPAPCQARCESRRDWRWLASSMIYPFTNWNERSCSIAEKGEKTNFTKQQLQFRRGDIALGTVPDPTKGSNPLGRRKTIMTAKDLPMRSKGRRLVIQEETETNRPRPARWATVATLVTGKGLEES</sequence>
<protein>
    <submittedName>
        <fullName evidence="1">Uncharacterized protein</fullName>
    </submittedName>
</protein>
<dbReference type="Proteomes" id="UP000735302">
    <property type="component" value="Unassembled WGS sequence"/>
</dbReference>
<proteinExistence type="predicted"/>
<dbReference type="AlphaFoldDB" id="A0AAV4AQM4"/>
<evidence type="ECO:0000313" key="1">
    <source>
        <dbReference type="EMBL" id="GFO09237.1"/>
    </source>
</evidence>
<comment type="caution">
    <text evidence="1">The sequence shown here is derived from an EMBL/GenBank/DDBJ whole genome shotgun (WGS) entry which is preliminary data.</text>
</comment>